<dbReference type="InterPro" id="IPR052894">
    <property type="entry name" value="AsmA-related"/>
</dbReference>
<organism evidence="3 4">
    <name type="scientific">Pistricoccus aurantiacus</name>
    <dbReference type="NCBI Taxonomy" id="1883414"/>
    <lineage>
        <taxon>Bacteria</taxon>
        <taxon>Pseudomonadati</taxon>
        <taxon>Pseudomonadota</taxon>
        <taxon>Gammaproteobacteria</taxon>
        <taxon>Oceanospirillales</taxon>
        <taxon>Halomonadaceae</taxon>
        <taxon>Pistricoccus</taxon>
    </lineage>
</organism>
<dbReference type="AlphaFoldDB" id="A0A5B8SUP8"/>
<dbReference type="Pfam" id="PF05170">
    <property type="entry name" value="AsmA"/>
    <property type="match status" value="3"/>
</dbReference>
<feature type="region of interest" description="Disordered" evidence="1">
    <location>
        <begin position="666"/>
        <end position="687"/>
    </location>
</feature>
<dbReference type="InterPro" id="IPR007844">
    <property type="entry name" value="AsmA"/>
</dbReference>
<dbReference type="Proteomes" id="UP000321272">
    <property type="component" value="Chromosome"/>
</dbReference>
<dbReference type="RefSeq" id="WP_147184825.1">
    <property type="nucleotide sequence ID" value="NZ_CP042382.1"/>
</dbReference>
<accession>A0A5B8SUP8</accession>
<proteinExistence type="predicted"/>
<evidence type="ECO:0000256" key="1">
    <source>
        <dbReference type="SAM" id="MobiDB-lite"/>
    </source>
</evidence>
<gene>
    <name evidence="3" type="ORF">FGL86_12325</name>
</gene>
<evidence type="ECO:0000259" key="2">
    <source>
        <dbReference type="Pfam" id="PF05170"/>
    </source>
</evidence>
<reference evidence="3 4" key="1">
    <citation type="submission" date="2019-06" db="EMBL/GenBank/DDBJ databases">
        <title>Genome analyses of bacteria isolated from kimchi.</title>
        <authorList>
            <person name="Lee S."/>
            <person name="Ahn S."/>
            <person name="Roh S."/>
        </authorList>
    </citation>
    <scope>NUCLEOTIDE SEQUENCE [LARGE SCALE GENOMIC DNA]</scope>
    <source>
        <strain evidence="3 4">CBA4606</strain>
    </source>
</reference>
<feature type="domain" description="AsmA" evidence="2">
    <location>
        <begin position="292"/>
        <end position="484"/>
    </location>
</feature>
<dbReference type="PANTHER" id="PTHR30441:SF9">
    <property type="entry name" value="ASMA FAMILY PROTEIN YHJG"/>
    <property type="match status" value="1"/>
</dbReference>
<evidence type="ECO:0000313" key="3">
    <source>
        <dbReference type="EMBL" id="QEA39777.1"/>
    </source>
</evidence>
<evidence type="ECO:0000313" key="4">
    <source>
        <dbReference type="Proteomes" id="UP000321272"/>
    </source>
</evidence>
<sequence length="980" mass="104981">MQKRVAIPLGVLAFLLVAVLLALFVGLPWAKNKAMGIVSEKLGRDVVAEGGIHLAWTWPPGLRIEDLRIANADWSDEPWMAKIETVEASLDVGALTSGNIRIPDLNIVDPWVLLQRNEEGIANWQFKALKSEPSQEKGPSQIPIFEDIDITGGKVLYRAPDQQFTASIPQIQGALTEKKTRLSAEGEIVDSPFSVNVEAGGIAEIQTPDNPFPIDARLDFGNLQASVAGKLAISGDAEDNQLQLKIRGQGEPPLVAVLTGAPAPDLPSYQLNATVDQTDPQRWALDTLNSEFGDSRLQGTGLLDLSGDRPYIKLDADVPQLDIAALQELAPEQNAPAGEASETPSDGKSSDSKSADTNTGLDLTALAGIDADVSIDVQAFQGMDAPVENALLNLSLKEGRLRIDPLSGQIAANELALTADLNVNDVPVTGQISVKADQVDLSQTAQALELEARPPGKLWLDATLNITGQPVAENDLFLPSLGQVRLAPTKLRFEAPSLAASIDATLQTVEGSRLKIDAQGSYRDSPFELDFLGDSPLALRDPERPYSLQATVNAADTRLFAQGKITEPLTQQTLDLRFEIEGPNPERLAPLLEFPLPDLPPYSLAGQLYRKGDEIKVTDFAGEVGDSDLSGDAELNLAGSVPKIDAKLNSDYLDFDDLGGLIGAEPDTGAGETVSPQQQREAAAREESDYLFPREPLNIEAATGAMQADIEYRATRVETDILPLDELYFQVNIGNDRLEIKPLEFNLGKGDIHLELSFDTGRVPIAGSLEGEVRRIDLKRVLAPFDIADESLGQVGGRMRFWMRGDSIYDFLSSADGGLLLVMTGGRLDSLLIELAGLDITESLAALFGNADSVPIDCAYLDLPVKNGIASIETALIDTSDTLFLADGNIYFASETLNVVIEPRPKDFSLLSLRAPVHVEGKMQDPSFIPGGALMGRGIAAAALAAATPIAGLIPLIEPGTGEGSTYCDGLTEAIDRARK</sequence>
<protein>
    <submittedName>
        <fullName evidence="3">AsmA family protein</fullName>
    </submittedName>
</protein>
<feature type="domain" description="AsmA" evidence="2">
    <location>
        <begin position="552"/>
        <end position="873"/>
    </location>
</feature>
<dbReference type="EMBL" id="CP042382">
    <property type="protein sequence ID" value="QEA39777.1"/>
    <property type="molecule type" value="Genomic_DNA"/>
</dbReference>
<feature type="domain" description="AsmA" evidence="2">
    <location>
        <begin position="1"/>
        <end position="142"/>
    </location>
</feature>
<dbReference type="PANTHER" id="PTHR30441">
    <property type="entry name" value="DUF748 DOMAIN-CONTAINING PROTEIN"/>
    <property type="match status" value="1"/>
</dbReference>
<dbReference type="KEGG" id="paur:FGL86_12325"/>
<dbReference type="GO" id="GO:0005886">
    <property type="term" value="C:plasma membrane"/>
    <property type="evidence" value="ECO:0007669"/>
    <property type="project" value="TreeGrafter"/>
</dbReference>
<dbReference type="OrthoDB" id="5749006at2"/>
<name>A0A5B8SUP8_9GAMM</name>
<keyword evidence="4" id="KW-1185">Reference proteome</keyword>
<feature type="region of interest" description="Disordered" evidence="1">
    <location>
        <begin position="332"/>
        <end position="357"/>
    </location>
</feature>
<dbReference type="GO" id="GO:0090313">
    <property type="term" value="P:regulation of protein targeting to membrane"/>
    <property type="evidence" value="ECO:0007669"/>
    <property type="project" value="TreeGrafter"/>
</dbReference>